<evidence type="ECO:0000256" key="6">
    <source>
        <dbReference type="ARBA" id="ARBA00023136"/>
    </source>
</evidence>
<dbReference type="PANTHER" id="PTHR23517">
    <property type="entry name" value="RESISTANCE PROTEIN MDTM, PUTATIVE-RELATED-RELATED"/>
    <property type="match status" value="1"/>
</dbReference>
<keyword evidence="5 7" id="KW-1133">Transmembrane helix</keyword>
<comment type="subcellular location">
    <subcellularLocation>
        <location evidence="1">Cell membrane</location>
        <topology evidence="1">Multi-pass membrane protein</topology>
    </subcellularLocation>
</comment>
<feature type="transmembrane region" description="Helical" evidence="7">
    <location>
        <begin position="210"/>
        <end position="227"/>
    </location>
</feature>
<evidence type="ECO:0000256" key="4">
    <source>
        <dbReference type="ARBA" id="ARBA00022692"/>
    </source>
</evidence>
<organism evidence="8 9">
    <name type="scientific">Cupriavidus campinensis</name>
    <dbReference type="NCBI Taxonomy" id="151783"/>
    <lineage>
        <taxon>Bacteria</taxon>
        <taxon>Pseudomonadati</taxon>
        <taxon>Pseudomonadota</taxon>
        <taxon>Betaproteobacteria</taxon>
        <taxon>Burkholderiales</taxon>
        <taxon>Burkholderiaceae</taxon>
        <taxon>Cupriavidus</taxon>
    </lineage>
</organism>
<dbReference type="Proteomes" id="UP001056132">
    <property type="component" value="Chromosome 2"/>
</dbReference>
<dbReference type="SUPFAM" id="SSF103473">
    <property type="entry name" value="MFS general substrate transporter"/>
    <property type="match status" value="1"/>
</dbReference>
<dbReference type="Gene3D" id="1.20.1250.20">
    <property type="entry name" value="MFS general substrate transporter like domains"/>
    <property type="match status" value="2"/>
</dbReference>
<dbReference type="EMBL" id="CP097331">
    <property type="protein sequence ID" value="URF06732.1"/>
    <property type="molecule type" value="Genomic_DNA"/>
</dbReference>
<dbReference type="InterPro" id="IPR036259">
    <property type="entry name" value="MFS_trans_sf"/>
</dbReference>
<feature type="transmembrane region" description="Helical" evidence="7">
    <location>
        <begin position="339"/>
        <end position="358"/>
    </location>
</feature>
<feature type="transmembrane region" description="Helical" evidence="7">
    <location>
        <begin position="95"/>
        <end position="117"/>
    </location>
</feature>
<evidence type="ECO:0000256" key="5">
    <source>
        <dbReference type="ARBA" id="ARBA00022989"/>
    </source>
</evidence>
<feature type="transmembrane region" description="Helical" evidence="7">
    <location>
        <begin position="129"/>
        <end position="154"/>
    </location>
</feature>
<feature type="transmembrane region" description="Helical" evidence="7">
    <location>
        <begin position="364"/>
        <end position="381"/>
    </location>
</feature>
<dbReference type="RefSeq" id="WP_250025546.1">
    <property type="nucleotide sequence ID" value="NZ_CP097331.1"/>
</dbReference>
<feature type="transmembrane region" description="Helical" evidence="7">
    <location>
        <begin position="71"/>
        <end position="89"/>
    </location>
</feature>
<evidence type="ECO:0000313" key="8">
    <source>
        <dbReference type="EMBL" id="URF06732.1"/>
    </source>
</evidence>
<reference evidence="8" key="2">
    <citation type="submission" date="2022-05" db="EMBL/GenBank/DDBJ databases">
        <authorList>
            <person name="Kunte H.-J."/>
        </authorList>
    </citation>
    <scope>NUCLEOTIDE SEQUENCE</scope>
    <source>
        <strain evidence="8">G5</strain>
    </source>
</reference>
<dbReference type="InterPro" id="IPR011701">
    <property type="entry name" value="MFS"/>
</dbReference>
<keyword evidence="3" id="KW-1003">Cell membrane</keyword>
<accession>A0AAE9L377</accession>
<dbReference type="KEGG" id="ccam:M5D45_26990"/>
<keyword evidence="2" id="KW-0813">Transport</keyword>
<feature type="transmembrane region" description="Helical" evidence="7">
    <location>
        <begin position="41"/>
        <end position="59"/>
    </location>
</feature>
<dbReference type="AlphaFoldDB" id="A0AAE9L377"/>
<feature type="transmembrane region" description="Helical" evidence="7">
    <location>
        <begin position="7"/>
        <end position="29"/>
    </location>
</feature>
<dbReference type="Pfam" id="PF07690">
    <property type="entry name" value="MFS_1"/>
    <property type="match status" value="1"/>
</dbReference>
<dbReference type="PANTHER" id="PTHR23517:SF3">
    <property type="entry name" value="INTEGRAL MEMBRANE TRANSPORT PROTEIN"/>
    <property type="match status" value="1"/>
</dbReference>
<proteinExistence type="predicted"/>
<protein>
    <submittedName>
        <fullName evidence="8">MFS transporter</fullName>
    </submittedName>
</protein>
<evidence type="ECO:0000256" key="1">
    <source>
        <dbReference type="ARBA" id="ARBA00004651"/>
    </source>
</evidence>
<dbReference type="GO" id="GO:0005886">
    <property type="term" value="C:plasma membrane"/>
    <property type="evidence" value="ECO:0007669"/>
    <property type="project" value="UniProtKB-SubCell"/>
</dbReference>
<evidence type="ECO:0000256" key="7">
    <source>
        <dbReference type="SAM" id="Phobius"/>
    </source>
</evidence>
<reference evidence="8" key="1">
    <citation type="journal article" date="2022" name="Microbiol. Resour. Announc.">
        <title>Genome Sequence of Cupriavidus campinensis Strain G5, a Member of a Bacterial Consortium Capable of Polyethylene Degradation.</title>
        <authorList>
            <person name="Schneider B."/>
            <person name="Pfeiffer F."/>
            <person name="Dyall-Smith M."/>
            <person name="Kunte H.J."/>
        </authorList>
    </citation>
    <scope>NUCLEOTIDE SEQUENCE</scope>
    <source>
        <strain evidence="8">G5</strain>
    </source>
</reference>
<evidence type="ECO:0000313" key="9">
    <source>
        <dbReference type="Proteomes" id="UP001056132"/>
    </source>
</evidence>
<dbReference type="InterPro" id="IPR050171">
    <property type="entry name" value="MFS_Transporters"/>
</dbReference>
<gene>
    <name evidence="8" type="ORF">M5D45_26990</name>
</gene>
<feature type="transmembrane region" description="Helical" evidence="7">
    <location>
        <begin position="160"/>
        <end position="178"/>
    </location>
</feature>
<keyword evidence="4 7" id="KW-0812">Transmembrane</keyword>
<evidence type="ECO:0000256" key="3">
    <source>
        <dbReference type="ARBA" id="ARBA00022475"/>
    </source>
</evidence>
<evidence type="ECO:0000256" key="2">
    <source>
        <dbReference type="ARBA" id="ARBA00022448"/>
    </source>
</evidence>
<sequence>MSLRLTIVIMSAFGVISDAILIAFYPQFFEVRYGITSPVHVGAYIAAISIAVMCTLPFWARVARRVETMHLLVYTQLVAGTFGALSAWAETVTAFWVLTMLMFMTKSSYLLMFPYLMRLEKAETHGATIGLLSVVVHIGGIFGAMAGGMALQQFGPRTCLWMMAAGDFVQMALCIYLIRTGRVVRVLGTDAAQPAAGSPASAARRGTLGLILRLSLLMLLFDFSAYLVRPFFSVYWEQISGMHNQMLTGLVFAIPGVVALVALIANKRATRDGRKLLDHTLGNLLLGTVGLLLQAAPSPALVLIGRCLYGWSLFQVIVKLEVTLFKVSTPNAYAKDFSIANFFQNLGVLLSSFGAGLIVSRFGIEVTFVLAAAGMLLTAALDRWTFGVDRRHAAPAALPETDAADTAGLAGAPHAS</sequence>
<dbReference type="GO" id="GO:0022857">
    <property type="term" value="F:transmembrane transporter activity"/>
    <property type="evidence" value="ECO:0007669"/>
    <property type="project" value="InterPro"/>
</dbReference>
<feature type="transmembrane region" description="Helical" evidence="7">
    <location>
        <begin position="247"/>
        <end position="264"/>
    </location>
</feature>
<keyword evidence="6 7" id="KW-0472">Membrane</keyword>
<name>A0AAE9L377_9BURK</name>